<feature type="transmembrane region" description="Helical" evidence="8">
    <location>
        <begin position="236"/>
        <end position="259"/>
    </location>
</feature>
<dbReference type="Proteomes" id="UP001207742">
    <property type="component" value="Unassembled WGS sequence"/>
</dbReference>
<feature type="transmembrane region" description="Helical" evidence="8">
    <location>
        <begin position="192"/>
        <end position="216"/>
    </location>
</feature>
<dbReference type="InterPro" id="IPR035952">
    <property type="entry name" value="Rhomboid-like_sf"/>
</dbReference>
<feature type="transmembrane region" description="Helical" evidence="8">
    <location>
        <begin position="128"/>
        <end position="149"/>
    </location>
</feature>
<evidence type="ECO:0000256" key="1">
    <source>
        <dbReference type="ARBA" id="ARBA00004141"/>
    </source>
</evidence>
<comment type="subcellular location">
    <subcellularLocation>
        <location evidence="1">Membrane</location>
        <topology evidence="1">Multi-pass membrane protein</topology>
    </subcellularLocation>
</comment>
<comment type="caution">
    <text evidence="10">The sequence shown here is derived from an EMBL/GenBank/DDBJ whole genome shotgun (WGS) entry which is preliminary data.</text>
</comment>
<organism evidence="10 11">
    <name type="scientific">Chitinophaga nivalis</name>
    <dbReference type="NCBI Taxonomy" id="2991709"/>
    <lineage>
        <taxon>Bacteria</taxon>
        <taxon>Pseudomonadati</taxon>
        <taxon>Bacteroidota</taxon>
        <taxon>Chitinophagia</taxon>
        <taxon>Chitinophagales</taxon>
        <taxon>Chitinophagaceae</taxon>
        <taxon>Chitinophaga</taxon>
    </lineage>
</organism>
<dbReference type="GO" id="GO:0008233">
    <property type="term" value="F:peptidase activity"/>
    <property type="evidence" value="ECO:0007669"/>
    <property type="project" value="UniProtKB-KW"/>
</dbReference>
<evidence type="ECO:0000256" key="7">
    <source>
        <dbReference type="ARBA" id="ARBA00023136"/>
    </source>
</evidence>
<keyword evidence="11" id="KW-1185">Reference proteome</keyword>
<feature type="transmembrane region" description="Helical" evidence="8">
    <location>
        <begin position="268"/>
        <end position="286"/>
    </location>
</feature>
<keyword evidence="3 8" id="KW-0812">Transmembrane</keyword>
<dbReference type="PANTHER" id="PTHR22936:SF69">
    <property type="entry name" value="RHOMBOID-LIKE PROTEIN"/>
    <property type="match status" value="1"/>
</dbReference>
<evidence type="ECO:0000313" key="10">
    <source>
        <dbReference type="EMBL" id="MCW3487723.1"/>
    </source>
</evidence>
<keyword evidence="5" id="KW-0720">Serine protease</keyword>
<keyword evidence="6 8" id="KW-1133">Transmembrane helix</keyword>
<evidence type="ECO:0000256" key="8">
    <source>
        <dbReference type="SAM" id="Phobius"/>
    </source>
</evidence>
<keyword evidence="2 10" id="KW-0645">Protease</keyword>
<evidence type="ECO:0000256" key="3">
    <source>
        <dbReference type="ARBA" id="ARBA00022692"/>
    </source>
</evidence>
<protein>
    <submittedName>
        <fullName evidence="10">Rhomboid family intramembrane serine protease</fullName>
    </submittedName>
</protein>
<dbReference type="Gene3D" id="1.20.1540.10">
    <property type="entry name" value="Rhomboid-like"/>
    <property type="match status" value="1"/>
</dbReference>
<keyword evidence="7 8" id="KW-0472">Membrane</keyword>
<feature type="transmembrane region" description="Helical" evidence="8">
    <location>
        <begin position="292"/>
        <end position="310"/>
    </location>
</feature>
<proteinExistence type="predicted"/>
<evidence type="ECO:0000313" key="11">
    <source>
        <dbReference type="Proteomes" id="UP001207742"/>
    </source>
</evidence>
<name>A0ABT3IUS4_9BACT</name>
<evidence type="ECO:0000256" key="2">
    <source>
        <dbReference type="ARBA" id="ARBA00022670"/>
    </source>
</evidence>
<sequence>MHREEVASGKHREDLNFSFYITIPLRRYNSGSVPLVWLGQKYQHRINNRLSIAETEAEYTSFLQSVDDKWRRYNSHQETYFECLHWSDESEQFKKAITSRFPDAGKHAVILIPRYTAFESRGMNSLPWIIGTIGIGVLLYFMVVLFCRIDDVELRRFKKGLPLQDDMFQWVFQFLHPRGKYPMTAILIHLNLLYFVFMVLGGLNPFGVSASSLLPFGGLYYPLVTTGEYWRIPVSIFVNASLMHLGYNMIGLVSGGLLLERFIGARRLLAVYLITGIIAAICSMLWRKDVVHLGPPGATFGLYGVLAGLLIRKAIPAESRVLIWWALALYVGLNLTIRWVTPNATNAEHLSGLIAGFICGVLPVLPIRNTGKHIFE</sequence>
<dbReference type="InterPro" id="IPR022764">
    <property type="entry name" value="Peptidase_S54_rhomboid_dom"/>
</dbReference>
<evidence type="ECO:0000259" key="9">
    <source>
        <dbReference type="Pfam" id="PF01694"/>
    </source>
</evidence>
<dbReference type="InterPro" id="IPR002610">
    <property type="entry name" value="Peptidase_S54_rhomboid-like"/>
</dbReference>
<dbReference type="RefSeq" id="WP_264734528.1">
    <property type="nucleotide sequence ID" value="NZ_JAPDNR010000001.1"/>
</dbReference>
<gene>
    <name evidence="10" type="ORF">OL497_27770</name>
</gene>
<feature type="domain" description="Peptidase S54 rhomboid" evidence="9">
    <location>
        <begin position="227"/>
        <end position="362"/>
    </location>
</feature>
<evidence type="ECO:0000256" key="6">
    <source>
        <dbReference type="ARBA" id="ARBA00022989"/>
    </source>
</evidence>
<accession>A0ABT3IUS4</accession>
<dbReference type="GO" id="GO:0006508">
    <property type="term" value="P:proteolysis"/>
    <property type="evidence" value="ECO:0007669"/>
    <property type="project" value="UniProtKB-KW"/>
</dbReference>
<evidence type="ECO:0000256" key="5">
    <source>
        <dbReference type="ARBA" id="ARBA00022825"/>
    </source>
</evidence>
<dbReference type="Pfam" id="PF01694">
    <property type="entry name" value="Rhomboid"/>
    <property type="match status" value="1"/>
</dbReference>
<reference evidence="10 11" key="1">
    <citation type="submission" date="2022-10" db="EMBL/GenBank/DDBJ databases">
        <title>Chitinophaga nivalis PC15 sp. nov., isolated from Pyeongchang county, South Korea.</title>
        <authorList>
            <person name="Trinh H.N."/>
        </authorList>
    </citation>
    <scope>NUCLEOTIDE SEQUENCE [LARGE SCALE GENOMIC DNA]</scope>
    <source>
        <strain evidence="10 11">PC14</strain>
    </source>
</reference>
<feature type="transmembrane region" description="Helical" evidence="8">
    <location>
        <begin position="347"/>
        <end position="367"/>
    </location>
</feature>
<feature type="transmembrane region" description="Helical" evidence="8">
    <location>
        <begin position="322"/>
        <end position="341"/>
    </location>
</feature>
<evidence type="ECO:0000256" key="4">
    <source>
        <dbReference type="ARBA" id="ARBA00022801"/>
    </source>
</evidence>
<dbReference type="PANTHER" id="PTHR22936">
    <property type="entry name" value="RHOMBOID-RELATED"/>
    <property type="match status" value="1"/>
</dbReference>
<dbReference type="SUPFAM" id="SSF144091">
    <property type="entry name" value="Rhomboid-like"/>
    <property type="match status" value="1"/>
</dbReference>
<keyword evidence="4" id="KW-0378">Hydrolase</keyword>
<dbReference type="EMBL" id="JAPDNS010000002">
    <property type="protein sequence ID" value="MCW3487723.1"/>
    <property type="molecule type" value="Genomic_DNA"/>
</dbReference>